<protein>
    <submittedName>
        <fullName evidence="1">Uncharacterized protein</fullName>
    </submittedName>
</protein>
<evidence type="ECO:0000313" key="1">
    <source>
        <dbReference type="EMBL" id="VDK32547.1"/>
    </source>
</evidence>
<keyword evidence="2" id="KW-1185">Reference proteome</keyword>
<sequence>MPEIQYDFLRNRGTTDMSFALPQLQEKCQYMRTHLYTTFMGPMKASGTVNLNGLWKVIQKFGCPLLFTHMAGPFSSQLPSITTEAAIDGQDPGQGSPGENGNLQLKWSGQFLRMDEERLPKRLFYGHVAVGSCSQGVQRSCYKYTLVSFLKSLPINTTTREEFASDRSTWRRKLQTGAAFYEASRMTAAKAKRTARNSQTQRTDAANAEVLPTCPRCQRYFIARIGLIRHLRA</sequence>
<organism evidence="1 2">
    <name type="scientific">Dibothriocephalus latus</name>
    <name type="common">Fish tapeworm</name>
    <name type="synonym">Diphyllobothrium latum</name>
    <dbReference type="NCBI Taxonomy" id="60516"/>
    <lineage>
        <taxon>Eukaryota</taxon>
        <taxon>Metazoa</taxon>
        <taxon>Spiralia</taxon>
        <taxon>Lophotrochozoa</taxon>
        <taxon>Platyhelminthes</taxon>
        <taxon>Cestoda</taxon>
        <taxon>Eucestoda</taxon>
        <taxon>Diphyllobothriidea</taxon>
        <taxon>Diphyllobothriidae</taxon>
        <taxon>Dibothriocephalus</taxon>
    </lineage>
</organism>
<proteinExistence type="predicted"/>
<evidence type="ECO:0000313" key="2">
    <source>
        <dbReference type="Proteomes" id="UP000281553"/>
    </source>
</evidence>
<accession>A0A3P6PIG9</accession>
<reference evidence="1 2" key="1">
    <citation type="submission" date="2018-11" db="EMBL/GenBank/DDBJ databases">
        <authorList>
            <consortium name="Pathogen Informatics"/>
        </authorList>
    </citation>
    <scope>NUCLEOTIDE SEQUENCE [LARGE SCALE GENOMIC DNA]</scope>
</reference>
<gene>
    <name evidence="1" type="ORF">DILT_LOCUS428</name>
</gene>
<dbReference type="AlphaFoldDB" id="A0A3P6PIG9"/>
<dbReference type="OrthoDB" id="6154480at2759"/>
<name>A0A3P6PIG9_DIBLA</name>
<dbReference type="Proteomes" id="UP000281553">
    <property type="component" value="Unassembled WGS sequence"/>
</dbReference>
<dbReference type="EMBL" id="UYRU01001793">
    <property type="protein sequence ID" value="VDK32547.1"/>
    <property type="molecule type" value="Genomic_DNA"/>
</dbReference>